<sequence length="76" mass="8495">MSTETDTRDRVVRLEVKVQHLTDTVESMAEQVNQMHDLLMQARGARWAIIGAATLGGFMAAKAVTWLPWLTNLPSK</sequence>
<reference evidence="2 3" key="1">
    <citation type="submission" date="2017-08" db="EMBL/GenBank/DDBJ databases">
        <title>Mesorhizobium wenxinae sp. nov., a novel rhizobial species isolated from root nodules of chickpea (Cicer arietinum L.).</title>
        <authorList>
            <person name="Zhang J."/>
        </authorList>
    </citation>
    <scope>NUCLEOTIDE SEQUENCE [LARGE SCALE GENOMIC DNA]</scope>
    <source>
        <strain evidence="3">WYCCWR 10019</strain>
    </source>
</reference>
<dbReference type="OrthoDB" id="8452286at2"/>
<keyword evidence="1" id="KW-1133">Transmembrane helix</keyword>
<name>A0A271KE64_9HYPH</name>
<keyword evidence="1" id="KW-0812">Transmembrane</keyword>
<accession>A0A271KE64</accession>
<proteinExistence type="predicted"/>
<keyword evidence="3" id="KW-1185">Reference proteome</keyword>
<comment type="caution">
    <text evidence="2">The sequence shown here is derived from an EMBL/GenBank/DDBJ whole genome shotgun (WGS) entry which is preliminary data.</text>
</comment>
<evidence type="ECO:0000256" key="1">
    <source>
        <dbReference type="SAM" id="Phobius"/>
    </source>
</evidence>
<dbReference type="EMBL" id="NPKH01000023">
    <property type="protein sequence ID" value="PAP93976.1"/>
    <property type="molecule type" value="Genomic_DNA"/>
</dbReference>
<dbReference type="RefSeq" id="WP_095519508.1">
    <property type="nucleotide sequence ID" value="NZ_NPKH01000023.1"/>
</dbReference>
<protein>
    <submittedName>
        <fullName evidence="2">Uncharacterized protein</fullName>
    </submittedName>
</protein>
<evidence type="ECO:0000313" key="3">
    <source>
        <dbReference type="Proteomes" id="UP000215931"/>
    </source>
</evidence>
<keyword evidence="1" id="KW-0472">Membrane</keyword>
<organism evidence="2 3">
    <name type="scientific">Mesorhizobium wenxiniae</name>
    <dbReference type="NCBI Taxonomy" id="2014805"/>
    <lineage>
        <taxon>Bacteria</taxon>
        <taxon>Pseudomonadati</taxon>
        <taxon>Pseudomonadota</taxon>
        <taxon>Alphaproteobacteria</taxon>
        <taxon>Hyphomicrobiales</taxon>
        <taxon>Phyllobacteriaceae</taxon>
        <taxon>Mesorhizobium</taxon>
    </lineage>
</organism>
<gene>
    <name evidence="2" type="ORF">CIT31_16550</name>
</gene>
<dbReference type="AlphaFoldDB" id="A0A271KE64"/>
<evidence type="ECO:0000313" key="2">
    <source>
        <dbReference type="EMBL" id="PAP93976.1"/>
    </source>
</evidence>
<feature type="transmembrane region" description="Helical" evidence="1">
    <location>
        <begin position="47"/>
        <end position="69"/>
    </location>
</feature>
<dbReference type="Proteomes" id="UP000215931">
    <property type="component" value="Unassembled WGS sequence"/>
</dbReference>